<organism evidence="1 2">
    <name type="scientific">Mycena sanguinolenta</name>
    <dbReference type="NCBI Taxonomy" id="230812"/>
    <lineage>
        <taxon>Eukaryota</taxon>
        <taxon>Fungi</taxon>
        <taxon>Dikarya</taxon>
        <taxon>Basidiomycota</taxon>
        <taxon>Agaricomycotina</taxon>
        <taxon>Agaricomycetes</taxon>
        <taxon>Agaricomycetidae</taxon>
        <taxon>Agaricales</taxon>
        <taxon>Marasmiineae</taxon>
        <taxon>Mycenaceae</taxon>
        <taxon>Mycena</taxon>
    </lineage>
</organism>
<name>A0A8H7CIA7_9AGAR</name>
<dbReference type="EMBL" id="JACAZH010000032">
    <property type="protein sequence ID" value="KAF7338724.1"/>
    <property type="molecule type" value="Genomic_DNA"/>
</dbReference>
<dbReference type="AlphaFoldDB" id="A0A8H7CIA7"/>
<comment type="caution">
    <text evidence="1">The sequence shown here is derived from an EMBL/GenBank/DDBJ whole genome shotgun (WGS) entry which is preliminary data.</text>
</comment>
<sequence>MTTLPLELVENIWIVLLTIHALSKSALLCLGHGSLAADPTCSKTFCDLLRSPDCTFLPHVRSINNLKHYGSHDYAIYDKIPRDLAQLVSVRELEMTVMAPYVLEKLHTFLRTSFPRITRLILDLRNVNHPGSTLLANVICFFPALQGVVIRTIAVLEGIPVLVVPPRGLCSLSFCQNSVGQMLLWMEAAGQLSNVHTLTLPCLRGSDIPIVRKTLRQIGNQLNHLDLTLSGGLEGVETLQMIDLSLHQNLHTLRIQDLSRIHSNAQETILWIPRLIMQLRTPALERLTLALSLCWPPYEMFDWAALDAFLSPARFPCLRSVVIKCEYHGDKFFYTQGRKLDMHESVYKALPVLADSGVLRTEW</sequence>
<dbReference type="OrthoDB" id="2912669at2759"/>
<reference evidence="1" key="1">
    <citation type="submission" date="2020-05" db="EMBL/GenBank/DDBJ databases">
        <title>Mycena genomes resolve the evolution of fungal bioluminescence.</title>
        <authorList>
            <person name="Tsai I.J."/>
        </authorList>
    </citation>
    <scope>NUCLEOTIDE SEQUENCE</scope>
    <source>
        <strain evidence="1">160909Yilan</strain>
    </source>
</reference>
<accession>A0A8H7CIA7</accession>
<proteinExistence type="predicted"/>
<dbReference type="SUPFAM" id="SSF52047">
    <property type="entry name" value="RNI-like"/>
    <property type="match status" value="1"/>
</dbReference>
<keyword evidence="2" id="KW-1185">Reference proteome</keyword>
<dbReference type="Proteomes" id="UP000623467">
    <property type="component" value="Unassembled WGS sequence"/>
</dbReference>
<evidence type="ECO:0000313" key="1">
    <source>
        <dbReference type="EMBL" id="KAF7338724.1"/>
    </source>
</evidence>
<evidence type="ECO:0000313" key="2">
    <source>
        <dbReference type="Proteomes" id="UP000623467"/>
    </source>
</evidence>
<protein>
    <submittedName>
        <fullName evidence="1">Uncharacterized protein</fullName>
    </submittedName>
</protein>
<gene>
    <name evidence="1" type="ORF">MSAN_02194600</name>
</gene>